<keyword evidence="3" id="KW-1185">Reference proteome</keyword>
<evidence type="ECO:0000313" key="3">
    <source>
        <dbReference type="Proteomes" id="UP000799772"/>
    </source>
</evidence>
<feature type="compositionally biased region" description="Basic and acidic residues" evidence="1">
    <location>
        <begin position="42"/>
        <end position="52"/>
    </location>
</feature>
<evidence type="ECO:0000256" key="1">
    <source>
        <dbReference type="SAM" id="MobiDB-lite"/>
    </source>
</evidence>
<feature type="compositionally biased region" description="Basic and acidic residues" evidence="1">
    <location>
        <begin position="10"/>
        <end position="25"/>
    </location>
</feature>
<evidence type="ECO:0000313" key="2">
    <source>
        <dbReference type="EMBL" id="KAF2099542.1"/>
    </source>
</evidence>
<evidence type="ECO:0008006" key="4">
    <source>
        <dbReference type="Google" id="ProtNLM"/>
    </source>
</evidence>
<dbReference type="Pfam" id="PF10346">
    <property type="entry name" value="Con-6"/>
    <property type="match status" value="1"/>
</dbReference>
<dbReference type="EMBL" id="ML978125">
    <property type="protein sequence ID" value="KAF2099542.1"/>
    <property type="molecule type" value="Genomic_DNA"/>
</dbReference>
<protein>
    <recommendedName>
        <fullName evidence="4">Conidiation-specific protein 6</fullName>
    </recommendedName>
</protein>
<dbReference type="InterPro" id="IPR018824">
    <property type="entry name" value="Conidiation-specific_6"/>
</dbReference>
<name>A0A9P4IJB4_9PEZI</name>
<proteinExistence type="predicted"/>
<accession>A0A9P4IJB4</accession>
<organism evidence="2 3">
    <name type="scientific">Rhizodiscina lignyota</name>
    <dbReference type="NCBI Taxonomy" id="1504668"/>
    <lineage>
        <taxon>Eukaryota</taxon>
        <taxon>Fungi</taxon>
        <taxon>Dikarya</taxon>
        <taxon>Ascomycota</taxon>
        <taxon>Pezizomycotina</taxon>
        <taxon>Dothideomycetes</taxon>
        <taxon>Pleosporomycetidae</taxon>
        <taxon>Aulographales</taxon>
        <taxon>Rhizodiscinaceae</taxon>
        <taxon>Rhizodiscina</taxon>
    </lineage>
</organism>
<dbReference type="AlphaFoldDB" id="A0A9P4IJB4"/>
<sequence length="84" mass="8947">MDSQGAKSVMSEDMKDLTRGEEDISHSVQGHKANLSNPNTSEKSKAASREAIKAMGGDAAHYGDEENPRTENAAENLEGSQVAK</sequence>
<dbReference type="OrthoDB" id="5419162at2759"/>
<reference evidence="2" key="1">
    <citation type="journal article" date="2020" name="Stud. Mycol.">
        <title>101 Dothideomycetes genomes: a test case for predicting lifestyles and emergence of pathogens.</title>
        <authorList>
            <person name="Haridas S."/>
            <person name="Albert R."/>
            <person name="Binder M."/>
            <person name="Bloem J."/>
            <person name="Labutti K."/>
            <person name="Salamov A."/>
            <person name="Andreopoulos B."/>
            <person name="Baker S."/>
            <person name="Barry K."/>
            <person name="Bills G."/>
            <person name="Bluhm B."/>
            <person name="Cannon C."/>
            <person name="Castanera R."/>
            <person name="Culley D."/>
            <person name="Daum C."/>
            <person name="Ezra D."/>
            <person name="Gonzalez J."/>
            <person name="Henrissat B."/>
            <person name="Kuo A."/>
            <person name="Liang C."/>
            <person name="Lipzen A."/>
            <person name="Lutzoni F."/>
            <person name="Magnuson J."/>
            <person name="Mondo S."/>
            <person name="Nolan M."/>
            <person name="Ohm R."/>
            <person name="Pangilinan J."/>
            <person name="Park H.-J."/>
            <person name="Ramirez L."/>
            <person name="Alfaro M."/>
            <person name="Sun H."/>
            <person name="Tritt A."/>
            <person name="Yoshinaga Y."/>
            <person name="Zwiers L.-H."/>
            <person name="Turgeon B."/>
            <person name="Goodwin S."/>
            <person name="Spatafora J."/>
            <person name="Crous P."/>
            <person name="Grigoriev I."/>
        </authorList>
    </citation>
    <scope>NUCLEOTIDE SEQUENCE</scope>
    <source>
        <strain evidence="2">CBS 133067</strain>
    </source>
</reference>
<gene>
    <name evidence="2" type="ORF">NA57DRAFT_75041</name>
</gene>
<dbReference type="Proteomes" id="UP000799772">
    <property type="component" value="Unassembled WGS sequence"/>
</dbReference>
<feature type="region of interest" description="Disordered" evidence="1">
    <location>
        <begin position="1"/>
        <end position="84"/>
    </location>
</feature>
<comment type="caution">
    <text evidence="2">The sequence shown here is derived from an EMBL/GenBank/DDBJ whole genome shotgun (WGS) entry which is preliminary data.</text>
</comment>